<dbReference type="KEGG" id="mclo:DK849_01990"/>
<keyword evidence="2" id="KW-1185">Reference proteome</keyword>
<dbReference type="NCBIfam" id="NF045960">
    <property type="entry name" value="MHO_1580_fam"/>
    <property type="match status" value="1"/>
</dbReference>
<dbReference type="EMBL" id="CP030103">
    <property type="protein sequence ID" value="AWX42828.1"/>
    <property type="molecule type" value="Genomic_DNA"/>
</dbReference>
<organism evidence="1 2">
    <name type="scientific">Metamycoplasma cloacale</name>
    <dbReference type="NCBI Taxonomy" id="92401"/>
    <lineage>
        <taxon>Bacteria</taxon>
        <taxon>Bacillati</taxon>
        <taxon>Mycoplasmatota</taxon>
        <taxon>Mycoplasmoidales</taxon>
        <taxon>Metamycoplasmataceae</taxon>
        <taxon>Metamycoplasma</taxon>
    </lineage>
</organism>
<proteinExistence type="predicted"/>
<dbReference type="Proteomes" id="UP000249865">
    <property type="component" value="Chromosome"/>
</dbReference>
<reference evidence="2" key="1">
    <citation type="submission" date="2018-06" db="EMBL/GenBank/DDBJ databases">
        <title>Complete genome sequences of Mycoplasma anatis, M. anseris and M. cloacale type strains.</title>
        <authorList>
            <person name="Grozner D."/>
            <person name="Forro B."/>
            <person name="Sulyok K.M."/>
            <person name="Marton S."/>
            <person name="Kreizinger Z."/>
            <person name="Banyai K."/>
            <person name="Gyuranecz M."/>
        </authorList>
    </citation>
    <scope>NUCLEOTIDE SEQUENCE [LARGE SCALE GENOMIC DNA]</scope>
    <source>
        <strain evidence="2">NCTC 10199</strain>
    </source>
</reference>
<dbReference type="AlphaFoldDB" id="A0A2Z4LN86"/>
<sequence>MNIPEVTAVKNDVTIGNTFSINVKPYSYKPLLKPAYVANNSVLNNRPIFIEVERSLNSSNDSMYIEIPKEIYSNNVNHMHLKIDDKKIDITSMRKREINNNYYRFFINDGYDDILDVTKIKHISLRNVFAARQYHNIKFGIEVDWNLNNNFRSNYDVVNNNIKLEFIKHLKIKIVDDSRFSIQKKDLIQKTSYITDIKVNTERAFKYDWNDIMEIKTCVYKNNEAQPIMYEPEMMFQPELLLKLNSNLFSLVKEENIDRKNNHQIFKYSTVDGYTWNKGVGFEYRKNANNGAFIESDFIGTATFEIKGKIWKNRDIKLTGSKEIKQKFYNKESGVIKLLINTKNIELSILNEQFKDRWITYS</sequence>
<evidence type="ECO:0000313" key="2">
    <source>
        <dbReference type="Proteomes" id="UP000249865"/>
    </source>
</evidence>
<gene>
    <name evidence="1" type="ORF">DK849_01990</name>
</gene>
<accession>A0A2Z4LN86</accession>
<dbReference type="RefSeq" id="WP_029330278.1">
    <property type="nucleotide sequence ID" value="NZ_CP030103.1"/>
</dbReference>
<protein>
    <submittedName>
        <fullName evidence="1">Uncharacterized protein</fullName>
    </submittedName>
</protein>
<evidence type="ECO:0000313" key="1">
    <source>
        <dbReference type="EMBL" id="AWX42828.1"/>
    </source>
</evidence>
<name>A0A2Z4LN86_9BACT</name>